<name>B4RBA0_PHEZH</name>
<dbReference type="GO" id="GO:0016747">
    <property type="term" value="F:acyltransferase activity, transferring groups other than amino-acyl groups"/>
    <property type="evidence" value="ECO:0007669"/>
    <property type="project" value="InterPro"/>
</dbReference>
<dbReference type="STRING" id="450851.PHZ_c3336"/>
<reference evidence="4 5" key="1">
    <citation type="journal article" date="2008" name="BMC Genomics">
        <title>Complete genome of Phenylobacterium zucineum - a novel facultative intracellular bacterium isolated from human erythroleukemia cell line K562.</title>
        <authorList>
            <person name="Luo Y."/>
            <person name="Xu X."/>
            <person name="Ding Z."/>
            <person name="Liu Z."/>
            <person name="Zhang B."/>
            <person name="Yan Z."/>
            <person name="Sun J."/>
            <person name="Hu S."/>
            <person name="Hu X."/>
        </authorList>
    </citation>
    <scope>NUCLEOTIDE SEQUENCE [LARGE SCALE GENOMIC DNA]</scope>
    <source>
        <strain evidence="4 5">HLK1</strain>
    </source>
</reference>
<protein>
    <submittedName>
        <fullName evidence="4">Acetyltransferase</fullName>
    </submittedName>
</protein>
<accession>B4RBA0</accession>
<dbReference type="Pfam" id="PF00583">
    <property type="entry name" value="Acetyltransf_1"/>
    <property type="match status" value="1"/>
</dbReference>
<gene>
    <name evidence="4" type="ordered locus">PHZ_c3336</name>
</gene>
<dbReference type="KEGG" id="pzu:PHZ_c3336"/>
<dbReference type="InterPro" id="IPR050832">
    <property type="entry name" value="Bact_Acetyltransf"/>
</dbReference>
<evidence type="ECO:0000313" key="4">
    <source>
        <dbReference type="EMBL" id="ACG79745.1"/>
    </source>
</evidence>
<dbReference type="CDD" id="cd04301">
    <property type="entry name" value="NAT_SF"/>
    <property type="match status" value="1"/>
</dbReference>
<dbReference type="InterPro" id="IPR000182">
    <property type="entry name" value="GNAT_dom"/>
</dbReference>
<sequence>MDDAGLKPGPLKGLTVRPARPGDLPACADLYVRVLRETFTWLPPERHRAADFLRAARVEEIYVAVEGARILGLAAFYRPQNFIHSLYVDERGRGIGRALLDHLAAVADGPLSLKCQAANVRAQAFYVREGFRCTETGCDNEVAWLRFVRG</sequence>
<dbReference type="RefSeq" id="WP_012523883.1">
    <property type="nucleotide sequence ID" value="NC_011144.1"/>
</dbReference>
<evidence type="ECO:0000259" key="3">
    <source>
        <dbReference type="PROSITE" id="PS51186"/>
    </source>
</evidence>
<dbReference type="InterPro" id="IPR016181">
    <property type="entry name" value="Acyl_CoA_acyltransferase"/>
</dbReference>
<dbReference type="EMBL" id="CP000747">
    <property type="protein sequence ID" value="ACG79745.1"/>
    <property type="molecule type" value="Genomic_DNA"/>
</dbReference>
<keyword evidence="5" id="KW-1185">Reference proteome</keyword>
<keyword evidence="1 4" id="KW-0808">Transferase</keyword>
<evidence type="ECO:0000313" key="5">
    <source>
        <dbReference type="Proteomes" id="UP000001868"/>
    </source>
</evidence>
<keyword evidence="2" id="KW-0012">Acyltransferase</keyword>
<dbReference type="Gene3D" id="3.40.630.30">
    <property type="match status" value="1"/>
</dbReference>
<dbReference type="OrthoDB" id="9789605at2"/>
<evidence type="ECO:0000256" key="1">
    <source>
        <dbReference type="ARBA" id="ARBA00022679"/>
    </source>
</evidence>
<dbReference type="eggNOG" id="COG0456">
    <property type="taxonomic scope" value="Bacteria"/>
</dbReference>
<dbReference type="SUPFAM" id="SSF55729">
    <property type="entry name" value="Acyl-CoA N-acyltransferases (Nat)"/>
    <property type="match status" value="1"/>
</dbReference>
<organism evidence="4 5">
    <name type="scientific">Phenylobacterium zucineum (strain HLK1)</name>
    <dbReference type="NCBI Taxonomy" id="450851"/>
    <lineage>
        <taxon>Bacteria</taxon>
        <taxon>Pseudomonadati</taxon>
        <taxon>Pseudomonadota</taxon>
        <taxon>Alphaproteobacteria</taxon>
        <taxon>Caulobacterales</taxon>
        <taxon>Caulobacteraceae</taxon>
        <taxon>Phenylobacterium</taxon>
    </lineage>
</organism>
<proteinExistence type="predicted"/>
<feature type="domain" description="N-acetyltransferase" evidence="3">
    <location>
        <begin position="14"/>
        <end position="149"/>
    </location>
</feature>
<dbReference type="PROSITE" id="PS51186">
    <property type="entry name" value="GNAT"/>
    <property type="match status" value="1"/>
</dbReference>
<dbReference type="HOGENOM" id="CLU_013985_21_2_5"/>
<dbReference type="AlphaFoldDB" id="B4RBA0"/>
<dbReference type="Proteomes" id="UP000001868">
    <property type="component" value="Chromosome"/>
</dbReference>
<evidence type="ECO:0000256" key="2">
    <source>
        <dbReference type="ARBA" id="ARBA00023315"/>
    </source>
</evidence>
<dbReference type="PANTHER" id="PTHR43877">
    <property type="entry name" value="AMINOALKYLPHOSPHONATE N-ACETYLTRANSFERASE-RELATED-RELATED"/>
    <property type="match status" value="1"/>
</dbReference>